<keyword evidence="1" id="KW-0812">Transmembrane</keyword>
<reference evidence="2" key="1">
    <citation type="submission" date="2020-07" db="EMBL/GenBank/DDBJ databases">
        <authorList>
            <person name="Tarantini F.S."/>
            <person name="Hong K.W."/>
            <person name="Chan K.G."/>
        </authorList>
    </citation>
    <scope>NUCLEOTIDE SEQUENCE</scope>
    <source>
        <strain evidence="2">32-07</strain>
    </source>
</reference>
<feature type="transmembrane region" description="Helical" evidence="1">
    <location>
        <begin position="177"/>
        <end position="196"/>
    </location>
</feature>
<dbReference type="EMBL" id="CP059572">
    <property type="protein sequence ID" value="QXJ23353.1"/>
    <property type="molecule type" value="Genomic_DNA"/>
</dbReference>
<gene>
    <name evidence="2" type="ORF">AGRA3207_004495</name>
</gene>
<proteinExistence type="predicted"/>
<evidence type="ECO:0000313" key="3">
    <source>
        <dbReference type="Proteomes" id="UP001049518"/>
    </source>
</evidence>
<protein>
    <recommendedName>
        <fullName evidence="4">Type II secretion system protein GspF domain-containing protein</fullName>
    </recommendedName>
</protein>
<keyword evidence="1" id="KW-1133">Transmembrane helix</keyword>
<evidence type="ECO:0000256" key="1">
    <source>
        <dbReference type="SAM" id="Phobius"/>
    </source>
</evidence>
<sequence length="242" mass="25680">MNEYGSLPDGGYVLLFCAGLAVAALLGAASGVRLGRTLRKIEAATEDRPEVGAAIRDHVGGTPGRVLRRLVVRAWWNRVRPSRCERLAGCANALGAAIVGGPLGADLRRQWSADLGNGRRQGRIPAELLLEALGNLIGSFKILASERVLEFLRRRYATPWRVAAGLLDFAARSKPTAVVLLGLPAMGGVTLAGYLIGGTELAYALLGASFYAAPAAAVRWQAGRFLAVRTRLATQRSGPGRR</sequence>
<feature type="transmembrane region" description="Helical" evidence="1">
    <location>
        <begin position="12"/>
        <end position="32"/>
    </location>
</feature>
<evidence type="ECO:0008006" key="4">
    <source>
        <dbReference type="Google" id="ProtNLM"/>
    </source>
</evidence>
<accession>A0ABX8QXC6</accession>
<evidence type="ECO:0000313" key="2">
    <source>
        <dbReference type="EMBL" id="QXJ23353.1"/>
    </source>
</evidence>
<keyword evidence="3" id="KW-1185">Reference proteome</keyword>
<name>A0ABX8QXC6_9ACTN</name>
<dbReference type="Proteomes" id="UP001049518">
    <property type="component" value="Chromosome"/>
</dbReference>
<feature type="transmembrane region" description="Helical" evidence="1">
    <location>
        <begin position="202"/>
        <end position="222"/>
    </location>
</feature>
<keyword evidence="1" id="KW-0472">Membrane</keyword>
<dbReference type="RefSeq" id="WP_231329038.1">
    <property type="nucleotide sequence ID" value="NZ_CP059572.1"/>
</dbReference>
<organism evidence="2 3">
    <name type="scientific">Actinomadura graeca</name>
    <dbReference type="NCBI Taxonomy" id="2750812"/>
    <lineage>
        <taxon>Bacteria</taxon>
        <taxon>Bacillati</taxon>
        <taxon>Actinomycetota</taxon>
        <taxon>Actinomycetes</taxon>
        <taxon>Streptosporangiales</taxon>
        <taxon>Thermomonosporaceae</taxon>
        <taxon>Actinomadura</taxon>
    </lineage>
</organism>